<reference evidence="7" key="1">
    <citation type="journal article" date="2014" name="Science">
        <title>Ancient hybridizations among the ancestral genomes of bread wheat.</title>
        <authorList>
            <consortium name="International Wheat Genome Sequencing Consortium,"/>
            <person name="Marcussen T."/>
            <person name="Sandve S.R."/>
            <person name="Heier L."/>
            <person name="Spannagl M."/>
            <person name="Pfeifer M."/>
            <person name="Jakobsen K.S."/>
            <person name="Wulff B.B."/>
            <person name="Steuernagel B."/>
            <person name="Mayer K.F."/>
            <person name="Olsen O.A."/>
        </authorList>
    </citation>
    <scope>NUCLEOTIDE SEQUENCE [LARGE SCALE GENOMIC DNA]</scope>
    <source>
        <strain evidence="7">cv. AL8/78</strain>
    </source>
</reference>
<dbReference type="GO" id="GO:0005576">
    <property type="term" value="C:extracellular region"/>
    <property type="evidence" value="ECO:0007669"/>
    <property type="project" value="UniProtKB-SubCell"/>
</dbReference>
<dbReference type="PANTHER" id="PTHR34481:SF7">
    <property type="entry name" value="ALPHA-AMYLASE_TRYPSIN INHIBITOR CM16"/>
    <property type="match status" value="1"/>
</dbReference>
<evidence type="ECO:0000256" key="1">
    <source>
        <dbReference type="ARBA" id="ARBA00004613"/>
    </source>
</evidence>
<keyword evidence="3" id="KW-0964">Secreted</keyword>
<evidence type="ECO:0000256" key="3">
    <source>
        <dbReference type="ARBA" id="ARBA00022525"/>
    </source>
</evidence>
<dbReference type="STRING" id="200361.A0A453J338"/>
<dbReference type="Gramene" id="AET4Gv20774300.1">
    <property type="protein sequence ID" value="AET4Gv20774300.1"/>
    <property type="gene ID" value="AET4Gv20774300"/>
</dbReference>
<protein>
    <recommendedName>
        <fullName evidence="5">Bifunctional inhibitor/plant lipid transfer protein/seed storage helical domain-containing protein</fullName>
    </recommendedName>
</protein>
<comment type="similarity">
    <text evidence="2">Belongs to the protease inhibitor I6 (cereal trypsin/alpha-amylase inhibitor) family.</text>
</comment>
<dbReference type="PRINTS" id="PR00808">
    <property type="entry name" value="AMLASEINHBTR"/>
</dbReference>
<dbReference type="Proteomes" id="UP000015105">
    <property type="component" value="Chromosome 4D"/>
</dbReference>
<evidence type="ECO:0000313" key="6">
    <source>
        <dbReference type="EnsemblPlants" id="AET4Gv20774300.1"/>
    </source>
</evidence>
<reference evidence="6" key="3">
    <citation type="journal article" date="2017" name="Nature">
        <title>Genome sequence of the progenitor of the wheat D genome Aegilops tauschii.</title>
        <authorList>
            <person name="Luo M.C."/>
            <person name="Gu Y.Q."/>
            <person name="Puiu D."/>
            <person name="Wang H."/>
            <person name="Twardziok S.O."/>
            <person name="Deal K.R."/>
            <person name="Huo N."/>
            <person name="Zhu T."/>
            <person name="Wang L."/>
            <person name="Wang Y."/>
            <person name="McGuire P.E."/>
            <person name="Liu S."/>
            <person name="Long H."/>
            <person name="Ramasamy R.K."/>
            <person name="Rodriguez J.C."/>
            <person name="Van S.L."/>
            <person name="Yuan L."/>
            <person name="Wang Z."/>
            <person name="Xia Z."/>
            <person name="Xiao L."/>
            <person name="Anderson O.D."/>
            <person name="Ouyang S."/>
            <person name="Liang Y."/>
            <person name="Zimin A.V."/>
            <person name="Pertea G."/>
            <person name="Qi P."/>
            <person name="Bennetzen J.L."/>
            <person name="Dai X."/>
            <person name="Dawson M.W."/>
            <person name="Muller H.G."/>
            <person name="Kugler K."/>
            <person name="Rivarola-Duarte L."/>
            <person name="Spannagl M."/>
            <person name="Mayer K.F.X."/>
            <person name="Lu F.H."/>
            <person name="Bevan M.W."/>
            <person name="Leroy P."/>
            <person name="Li P."/>
            <person name="You F.M."/>
            <person name="Sun Q."/>
            <person name="Liu Z."/>
            <person name="Lyons E."/>
            <person name="Wicker T."/>
            <person name="Salzberg S.L."/>
            <person name="Devos K.M."/>
            <person name="Dvorak J."/>
        </authorList>
    </citation>
    <scope>NUCLEOTIDE SEQUENCE [LARGE SCALE GENOMIC DNA]</scope>
    <source>
        <strain evidence="6">cv. AL8/78</strain>
    </source>
</reference>
<evidence type="ECO:0000259" key="5">
    <source>
        <dbReference type="SMART" id="SM00499"/>
    </source>
</evidence>
<organism evidence="6 7">
    <name type="scientific">Aegilops tauschii subsp. strangulata</name>
    <name type="common">Goatgrass</name>
    <dbReference type="NCBI Taxonomy" id="200361"/>
    <lineage>
        <taxon>Eukaryota</taxon>
        <taxon>Viridiplantae</taxon>
        <taxon>Streptophyta</taxon>
        <taxon>Embryophyta</taxon>
        <taxon>Tracheophyta</taxon>
        <taxon>Spermatophyta</taxon>
        <taxon>Magnoliopsida</taxon>
        <taxon>Liliopsida</taxon>
        <taxon>Poales</taxon>
        <taxon>Poaceae</taxon>
        <taxon>BOP clade</taxon>
        <taxon>Pooideae</taxon>
        <taxon>Triticodae</taxon>
        <taxon>Triticeae</taxon>
        <taxon>Triticinae</taxon>
        <taxon>Aegilops</taxon>
    </lineage>
</organism>
<keyword evidence="7" id="KW-1185">Reference proteome</keyword>
<dbReference type="PANTHER" id="PTHR34481">
    <property type="entry name" value="TRYPSIN/FACTOR XIIA INHIBITOR-RELATED"/>
    <property type="match status" value="1"/>
</dbReference>
<feature type="transmembrane region" description="Helical" evidence="4">
    <location>
        <begin position="46"/>
        <end position="65"/>
    </location>
</feature>
<dbReference type="Gene3D" id="1.10.110.10">
    <property type="entry name" value="Plant lipid-transfer and hydrophobic proteins"/>
    <property type="match status" value="1"/>
</dbReference>
<dbReference type="Pfam" id="PF00234">
    <property type="entry name" value="Tryp_alpha_amyl"/>
    <property type="match status" value="1"/>
</dbReference>
<sequence>PFLLFTGYISMQVWYVQHTPTSAVQKKKPHQRTWPPSKNMASKSNYNLLFAALLVFIFAAVAAVGNEDCTPWTSTLITPLPSCRNYVEEQACRIEMPGPPYLAKQECCEQLANIPQQCRCQALRYFMGPKSRPDQSGLMELPGCPREVQMNFGPILVTPGYCNLTTVHNTPYCLGMEESQWS</sequence>
<proteinExistence type="inferred from homology"/>
<dbReference type="GO" id="GO:0004867">
    <property type="term" value="F:serine-type endopeptidase inhibitor activity"/>
    <property type="evidence" value="ECO:0007669"/>
    <property type="project" value="InterPro"/>
</dbReference>
<reference evidence="6" key="4">
    <citation type="submission" date="2019-03" db="UniProtKB">
        <authorList>
            <consortium name="EnsemblPlants"/>
        </authorList>
    </citation>
    <scope>IDENTIFICATION</scope>
</reference>
<keyword evidence="4" id="KW-0472">Membrane</keyword>
<evidence type="ECO:0000256" key="2">
    <source>
        <dbReference type="ARBA" id="ARBA00007107"/>
    </source>
</evidence>
<dbReference type="InterPro" id="IPR006105">
    <property type="entry name" value="Allergen/tryp_amyl_inhib_CS"/>
</dbReference>
<dbReference type="InterPro" id="IPR006106">
    <property type="entry name" value="Allergen/soft/tryp_amyl_inhib"/>
</dbReference>
<evidence type="ECO:0000256" key="4">
    <source>
        <dbReference type="SAM" id="Phobius"/>
    </source>
</evidence>
<keyword evidence="4" id="KW-1133">Transmembrane helix</keyword>
<evidence type="ECO:0000313" key="7">
    <source>
        <dbReference type="Proteomes" id="UP000015105"/>
    </source>
</evidence>
<keyword evidence="4" id="KW-0812">Transmembrane</keyword>
<feature type="domain" description="Bifunctional inhibitor/plant lipid transfer protein/seed storage helical" evidence="5">
    <location>
        <begin position="69"/>
        <end position="173"/>
    </location>
</feature>
<dbReference type="SMART" id="SM00499">
    <property type="entry name" value="AAI"/>
    <property type="match status" value="1"/>
</dbReference>
<name>A0A453J338_AEGTS</name>
<comment type="subcellular location">
    <subcellularLocation>
        <location evidence="1">Secreted</location>
    </subcellularLocation>
</comment>
<accession>A0A453J338</accession>
<dbReference type="AlphaFoldDB" id="A0A453J338"/>
<reference evidence="7" key="2">
    <citation type="journal article" date="2017" name="Nat. Plants">
        <title>The Aegilops tauschii genome reveals multiple impacts of transposons.</title>
        <authorList>
            <person name="Zhao G."/>
            <person name="Zou C."/>
            <person name="Li K."/>
            <person name="Wang K."/>
            <person name="Li T."/>
            <person name="Gao L."/>
            <person name="Zhang X."/>
            <person name="Wang H."/>
            <person name="Yang Z."/>
            <person name="Liu X."/>
            <person name="Jiang W."/>
            <person name="Mao L."/>
            <person name="Kong X."/>
            <person name="Jiao Y."/>
            <person name="Jia J."/>
        </authorList>
    </citation>
    <scope>NUCLEOTIDE SEQUENCE [LARGE SCALE GENOMIC DNA]</scope>
    <source>
        <strain evidence="7">cv. AL8/78</strain>
    </source>
</reference>
<dbReference type="SUPFAM" id="SSF47699">
    <property type="entry name" value="Bifunctional inhibitor/lipid-transfer protein/seed storage 2S albumin"/>
    <property type="match status" value="1"/>
</dbReference>
<dbReference type="EnsemblPlants" id="AET4Gv20774300.1">
    <property type="protein sequence ID" value="AET4Gv20774300.1"/>
    <property type="gene ID" value="AET4Gv20774300"/>
</dbReference>
<dbReference type="CDD" id="cd00261">
    <property type="entry name" value="AAI_SS"/>
    <property type="match status" value="1"/>
</dbReference>
<dbReference type="InterPro" id="IPR036312">
    <property type="entry name" value="Bifun_inhib/LTP/seed_sf"/>
</dbReference>
<dbReference type="PROSITE" id="PS00426">
    <property type="entry name" value="CEREAL_TRYP_AMYL_INH"/>
    <property type="match status" value="1"/>
</dbReference>
<dbReference type="InterPro" id="IPR016140">
    <property type="entry name" value="Bifunc_inhib/LTP/seed_store"/>
</dbReference>
<reference evidence="6" key="5">
    <citation type="journal article" date="2021" name="G3 (Bethesda)">
        <title>Aegilops tauschii genome assembly Aet v5.0 features greater sequence contiguity and improved annotation.</title>
        <authorList>
            <person name="Wang L."/>
            <person name="Zhu T."/>
            <person name="Rodriguez J.C."/>
            <person name="Deal K.R."/>
            <person name="Dubcovsky J."/>
            <person name="McGuire P.E."/>
            <person name="Lux T."/>
            <person name="Spannagl M."/>
            <person name="Mayer K.F.X."/>
            <person name="Baldrich P."/>
            <person name="Meyers B.C."/>
            <person name="Huo N."/>
            <person name="Gu Y.Q."/>
            <person name="Zhou H."/>
            <person name="Devos K.M."/>
            <person name="Bennetzen J.L."/>
            <person name="Unver T."/>
            <person name="Budak H."/>
            <person name="Gulick P.J."/>
            <person name="Galiba G."/>
            <person name="Kalapos B."/>
            <person name="Nelson D.R."/>
            <person name="Li P."/>
            <person name="You F.M."/>
            <person name="Luo M.C."/>
            <person name="Dvorak J."/>
        </authorList>
    </citation>
    <scope>NUCLEOTIDE SEQUENCE [LARGE SCALE GENOMIC DNA]</scope>
    <source>
        <strain evidence="6">cv. AL8/78</strain>
    </source>
</reference>